<dbReference type="GO" id="GO:0016787">
    <property type="term" value="F:hydrolase activity"/>
    <property type="evidence" value="ECO:0007669"/>
    <property type="project" value="UniProtKB-KW"/>
</dbReference>
<proteinExistence type="inferred from homology"/>
<dbReference type="GO" id="GO:0005524">
    <property type="term" value="F:ATP binding"/>
    <property type="evidence" value="ECO:0007669"/>
    <property type="project" value="UniProtKB-KW"/>
</dbReference>
<dbReference type="InterPro" id="IPR007694">
    <property type="entry name" value="DNA_helicase_DnaB-like_C"/>
</dbReference>
<evidence type="ECO:0000313" key="12">
    <source>
        <dbReference type="EMBL" id="QGU94462.1"/>
    </source>
</evidence>
<name>A0A6I6EL46_9CLOT</name>
<evidence type="ECO:0000256" key="9">
    <source>
        <dbReference type="ARBA" id="ARBA00044969"/>
    </source>
</evidence>
<dbReference type="Gene3D" id="1.10.860.10">
    <property type="entry name" value="DNAb Helicase, Chain A"/>
    <property type="match status" value="1"/>
</dbReference>
<evidence type="ECO:0000256" key="8">
    <source>
        <dbReference type="ARBA" id="ARBA00023235"/>
    </source>
</evidence>
<dbReference type="InterPro" id="IPR016136">
    <property type="entry name" value="DNA_helicase_N/primase_C"/>
</dbReference>
<dbReference type="InterPro" id="IPR036185">
    <property type="entry name" value="DNA_heli_DnaB-like_N_sf"/>
</dbReference>
<dbReference type="Proteomes" id="UP000422764">
    <property type="component" value="Chromosome"/>
</dbReference>
<evidence type="ECO:0000256" key="2">
    <source>
        <dbReference type="ARBA" id="ARBA00022705"/>
    </source>
</evidence>
<comment type="catalytic activity">
    <reaction evidence="10">
        <text>ATP + H2O = ADP + phosphate + H(+)</text>
        <dbReference type="Rhea" id="RHEA:13065"/>
        <dbReference type="ChEBI" id="CHEBI:15377"/>
        <dbReference type="ChEBI" id="CHEBI:15378"/>
        <dbReference type="ChEBI" id="CHEBI:30616"/>
        <dbReference type="ChEBI" id="CHEBI:43474"/>
        <dbReference type="ChEBI" id="CHEBI:456216"/>
        <dbReference type="EC" id="5.6.2.3"/>
    </reaction>
</comment>
<dbReference type="GO" id="GO:0005829">
    <property type="term" value="C:cytosol"/>
    <property type="evidence" value="ECO:0007669"/>
    <property type="project" value="TreeGrafter"/>
</dbReference>
<dbReference type="GO" id="GO:0043139">
    <property type="term" value="F:5'-3' DNA helicase activity"/>
    <property type="evidence" value="ECO:0007669"/>
    <property type="project" value="UniProtKB-EC"/>
</dbReference>
<gene>
    <name evidence="12" type="ORF">GOM49_04515</name>
</gene>
<keyword evidence="6" id="KW-0067">ATP-binding</keyword>
<dbReference type="SUPFAM" id="SSF52540">
    <property type="entry name" value="P-loop containing nucleoside triphosphate hydrolases"/>
    <property type="match status" value="1"/>
</dbReference>
<dbReference type="InterPro" id="IPR007693">
    <property type="entry name" value="DNA_helicase_DnaB-like_N"/>
</dbReference>
<dbReference type="InterPro" id="IPR027417">
    <property type="entry name" value="P-loop_NTPase"/>
</dbReference>
<evidence type="ECO:0000259" key="11">
    <source>
        <dbReference type="PROSITE" id="PS51199"/>
    </source>
</evidence>
<dbReference type="Pfam" id="PF00772">
    <property type="entry name" value="DnaB"/>
    <property type="match status" value="1"/>
</dbReference>
<dbReference type="EC" id="5.6.2.3" evidence="9"/>
<dbReference type="EMBL" id="CP046522">
    <property type="protein sequence ID" value="QGU94462.1"/>
    <property type="molecule type" value="Genomic_DNA"/>
</dbReference>
<dbReference type="Pfam" id="PF03796">
    <property type="entry name" value="DnaB_C"/>
    <property type="match status" value="1"/>
</dbReference>
<evidence type="ECO:0000256" key="3">
    <source>
        <dbReference type="ARBA" id="ARBA00022741"/>
    </source>
</evidence>
<sequence length="244" mass="27451">MAMEVNRFYNLEAELNIIGAVFRDNNALCIIIDFLDSDDFYSTRYKLIYNASVKLYEDGKPIDVVALCDKLGTSLQEVGGISYLGELYGSSLPSSRVEFYGEIVKEKANLRRMMTLLEGQKRDREGKDKSCDEIVDSLENAFLKLKRKNNLQDGNAQQDLMQVIDMLEKRYQNGGEIQGISTGYRVIDKMLGGLNKEDFIIIAARPSMGKTAMALNLALNTALREEAEVAFFNLEVGKNNKSIK</sequence>
<comment type="similarity">
    <text evidence="1">Belongs to the helicase family. DnaB subfamily.</text>
</comment>
<dbReference type="PANTHER" id="PTHR30153:SF2">
    <property type="entry name" value="REPLICATIVE DNA HELICASE"/>
    <property type="match status" value="1"/>
</dbReference>
<evidence type="ECO:0000256" key="4">
    <source>
        <dbReference type="ARBA" id="ARBA00022801"/>
    </source>
</evidence>
<evidence type="ECO:0000313" key="13">
    <source>
        <dbReference type="Proteomes" id="UP000422764"/>
    </source>
</evidence>
<dbReference type="Gene3D" id="3.40.50.300">
    <property type="entry name" value="P-loop containing nucleotide triphosphate hydrolases"/>
    <property type="match status" value="1"/>
</dbReference>
<keyword evidence="5" id="KW-0347">Helicase</keyword>
<dbReference type="AlphaFoldDB" id="A0A6I6EL46"/>
<evidence type="ECO:0000256" key="6">
    <source>
        <dbReference type="ARBA" id="ARBA00022840"/>
    </source>
</evidence>
<evidence type="ECO:0000256" key="7">
    <source>
        <dbReference type="ARBA" id="ARBA00023125"/>
    </source>
</evidence>
<keyword evidence="2" id="KW-0235">DNA replication</keyword>
<keyword evidence="4" id="KW-0378">Hydrolase</keyword>
<feature type="domain" description="SF4 helicase" evidence="11">
    <location>
        <begin position="173"/>
        <end position="244"/>
    </location>
</feature>
<reference evidence="12 13" key="1">
    <citation type="submission" date="2019-12" db="EMBL/GenBank/DDBJ databases">
        <title>Genome sequenceing of Clostridium bovifaecis.</title>
        <authorList>
            <person name="Yao Y."/>
        </authorList>
    </citation>
    <scope>NUCLEOTIDE SEQUENCE [LARGE SCALE GENOMIC DNA]</scope>
    <source>
        <strain evidence="12 13">BXX</strain>
    </source>
</reference>
<organism evidence="12 13">
    <name type="scientific">Clostridium bovifaecis</name>
    <dbReference type="NCBI Taxonomy" id="2184719"/>
    <lineage>
        <taxon>Bacteria</taxon>
        <taxon>Bacillati</taxon>
        <taxon>Bacillota</taxon>
        <taxon>Clostridia</taxon>
        <taxon>Eubacteriales</taxon>
        <taxon>Clostridiaceae</taxon>
        <taxon>Clostridium</taxon>
    </lineage>
</organism>
<evidence type="ECO:0000256" key="1">
    <source>
        <dbReference type="ARBA" id="ARBA00008428"/>
    </source>
</evidence>
<keyword evidence="8" id="KW-0413">Isomerase</keyword>
<protein>
    <recommendedName>
        <fullName evidence="9">DNA 5'-3' helicase</fullName>
        <ecNumber evidence="9">5.6.2.3</ecNumber>
    </recommendedName>
</protein>
<keyword evidence="13" id="KW-1185">Reference proteome</keyword>
<dbReference type="SUPFAM" id="SSF48024">
    <property type="entry name" value="N-terminal domain of DnaB helicase"/>
    <property type="match status" value="1"/>
</dbReference>
<keyword evidence="3" id="KW-0547">Nucleotide-binding</keyword>
<dbReference type="PROSITE" id="PS51199">
    <property type="entry name" value="SF4_HELICASE"/>
    <property type="match status" value="1"/>
</dbReference>
<evidence type="ECO:0000256" key="10">
    <source>
        <dbReference type="ARBA" id="ARBA00048954"/>
    </source>
</evidence>
<dbReference type="PANTHER" id="PTHR30153">
    <property type="entry name" value="REPLICATIVE DNA HELICASE DNAB"/>
    <property type="match status" value="1"/>
</dbReference>
<dbReference type="GO" id="GO:0006260">
    <property type="term" value="P:DNA replication"/>
    <property type="evidence" value="ECO:0007669"/>
    <property type="project" value="UniProtKB-KW"/>
</dbReference>
<evidence type="ECO:0000256" key="5">
    <source>
        <dbReference type="ARBA" id="ARBA00022806"/>
    </source>
</evidence>
<accession>A0A6I6EL46</accession>
<dbReference type="GO" id="GO:0003677">
    <property type="term" value="F:DNA binding"/>
    <property type="evidence" value="ECO:0007669"/>
    <property type="project" value="UniProtKB-KW"/>
</dbReference>
<keyword evidence="7" id="KW-0238">DNA-binding</keyword>